<accession>A0A5S4ZUR3</accession>
<keyword evidence="1" id="KW-0472">Membrane</keyword>
<name>A0A5S4ZUR3_9FIRM</name>
<evidence type="ECO:0000313" key="3">
    <source>
        <dbReference type="EMBL" id="TYO96534.1"/>
    </source>
</evidence>
<dbReference type="EMBL" id="VNHM01000004">
    <property type="protein sequence ID" value="TYO96534.1"/>
    <property type="molecule type" value="Genomic_DNA"/>
</dbReference>
<evidence type="ECO:0000256" key="1">
    <source>
        <dbReference type="SAM" id="Phobius"/>
    </source>
</evidence>
<keyword evidence="4" id="KW-1185">Reference proteome</keyword>
<organism evidence="3 4">
    <name type="scientific">Desulfallas thermosapovorans DSM 6562</name>
    <dbReference type="NCBI Taxonomy" id="1121431"/>
    <lineage>
        <taxon>Bacteria</taxon>
        <taxon>Bacillati</taxon>
        <taxon>Bacillota</taxon>
        <taxon>Clostridia</taxon>
        <taxon>Eubacteriales</taxon>
        <taxon>Desulfallaceae</taxon>
        <taxon>Desulfallas</taxon>
    </lineage>
</organism>
<reference evidence="3 4" key="1">
    <citation type="submission" date="2019-07" db="EMBL/GenBank/DDBJ databases">
        <title>Genomic Encyclopedia of Type Strains, Phase I: the one thousand microbial genomes (KMG-I) project.</title>
        <authorList>
            <person name="Kyrpides N."/>
        </authorList>
    </citation>
    <scope>NUCLEOTIDE SEQUENCE [LARGE SCALE GENOMIC DNA]</scope>
    <source>
        <strain evidence="3 4">DSM 6562</strain>
    </source>
</reference>
<feature type="transmembrane region" description="Helical" evidence="1">
    <location>
        <begin position="28"/>
        <end position="51"/>
    </location>
</feature>
<gene>
    <name evidence="3" type="ORF">LX24_01003</name>
</gene>
<keyword evidence="1" id="KW-0812">Transmembrane</keyword>
<sequence>MRITGRIKDYYNRVMDLPDAPTKVARGAALGVALDFLPIPVISIPVAYLVARVVGGNGLAGALTAAFFKWAVPFFYLMNVATGNLLLGFKLPEDMAAMAMAGTPANWMDQLVQLGIPFLVGAAVNALLAWLALYFVVRRLLLARHTRRGIKRKDIKC</sequence>
<protein>
    <recommendedName>
        <fullName evidence="2">DUF2062 domain-containing protein</fullName>
    </recommendedName>
</protein>
<evidence type="ECO:0000313" key="4">
    <source>
        <dbReference type="Proteomes" id="UP000323166"/>
    </source>
</evidence>
<feature type="transmembrane region" description="Helical" evidence="1">
    <location>
        <begin position="58"/>
        <end position="78"/>
    </location>
</feature>
<dbReference type="Pfam" id="PF09835">
    <property type="entry name" value="DUF2062"/>
    <property type="match status" value="1"/>
</dbReference>
<proteinExistence type="predicted"/>
<keyword evidence="1" id="KW-1133">Transmembrane helix</keyword>
<evidence type="ECO:0000259" key="2">
    <source>
        <dbReference type="Pfam" id="PF09835"/>
    </source>
</evidence>
<dbReference type="RefSeq" id="WP_166511039.1">
    <property type="nucleotide sequence ID" value="NZ_VNHM01000004.1"/>
</dbReference>
<feature type="domain" description="DUF2062" evidence="2">
    <location>
        <begin position="7"/>
        <end position="148"/>
    </location>
</feature>
<dbReference type="AlphaFoldDB" id="A0A5S4ZUR3"/>
<dbReference type="InterPro" id="IPR018639">
    <property type="entry name" value="DUF2062"/>
</dbReference>
<dbReference type="Proteomes" id="UP000323166">
    <property type="component" value="Unassembled WGS sequence"/>
</dbReference>
<comment type="caution">
    <text evidence="3">The sequence shown here is derived from an EMBL/GenBank/DDBJ whole genome shotgun (WGS) entry which is preliminary data.</text>
</comment>
<feature type="transmembrane region" description="Helical" evidence="1">
    <location>
        <begin position="114"/>
        <end position="137"/>
    </location>
</feature>